<evidence type="ECO:0000313" key="1">
    <source>
        <dbReference type="EMBL" id="MDQ1033542.1"/>
    </source>
</evidence>
<protein>
    <submittedName>
        <fullName evidence="1">Uncharacterized protein</fullName>
    </submittedName>
</protein>
<proteinExistence type="predicted"/>
<gene>
    <name evidence="1" type="ORF">QF035_011211</name>
</gene>
<keyword evidence="2" id="KW-1185">Reference proteome</keyword>
<reference evidence="1 2" key="1">
    <citation type="submission" date="2023-07" db="EMBL/GenBank/DDBJ databases">
        <title>Comparative genomics of wheat-associated soil bacteria to identify genetic determinants of phenazine resistance.</title>
        <authorList>
            <person name="Mouncey N."/>
        </authorList>
    </citation>
    <scope>NUCLEOTIDE SEQUENCE [LARGE SCALE GENOMIC DNA]</scope>
    <source>
        <strain evidence="1 2">V2I4</strain>
    </source>
</reference>
<name>A0ABU0TCK6_9ACTN</name>
<organism evidence="1 2">
    <name type="scientific">Streptomyces umbrinus</name>
    <dbReference type="NCBI Taxonomy" id="67370"/>
    <lineage>
        <taxon>Bacteria</taxon>
        <taxon>Bacillati</taxon>
        <taxon>Actinomycetota</taxon>
        <taxon>Actinomycetes</taxon>
        <taxon>Kitasatosporales</taxon>
        <taxon>Streptomycetaceae</taxon>
        <taxon>Streptomyces</taxon>
        <taxon>Streptomyces phaeochromogenes group</taxon>
    </lineage>
</organism>
<dbReference type="InterPro" id="IPR045428">
    <property type="entry name" value="EACC1"/>
</dbReference>
<dbReference type="RefSeq" id="WP_307532277.1">
    <property type="nucleotide sequence ID" value="NZ_JAUSZI010000003.1"/>
</dbReference>
<evidence type="ECO:0000313" key="2">
    <source>
        <dbReference type="Proteomes" id="UP001230328"/>
    </source>
</evidence>
<comment type="caution">
    <text evidence="1">The sequence shown here is derived from an EMBL/GenBank/DDBJ whole genome shotgun (WGS) entry which is preliminary data.</text>
</comment>
<accession>A0ABU0TCK6</accession>
<dbReference type="EMBL" id="JAUSZI010000003">
    <property type="protein sequence ID" value="MDQ1033542.1"/>
    <property type="molecule type" value="Genomic_DNA"/>
</dbReference>
<sequence>MALSGKRVEDGRERVHVQIRIAGDRQEYELRSLQGWLRREPATRGAAMALGGKAPEPGSMGQLVDVLQLVTGNGWSAASFVLSVLAWRQTRPSPPRVVIRHGDVEVSLAEGTDEEVRRVVAALEQVDGTPESS</sequence>
<dbReference type="Proteomes" id="UP001230328">
    <property type="component" value="Unassembled WGS sequence"/>
</dbReference>
<dbReference type="Pfam" id="PF19953">
    <property type="entry name" value="EACC1"/>
    <property type="match status" value="1"/>
</dbReference>